<protein>
    <submittedName>
        <fullName evidence="1">Uncharacterized protein</fullName>
    </submittedName>
</protein>
<accession>A0AA86JHL6</accession>
<gene>
    <name evidence="2" type="ORF">CNEO2_520004</name>
    <name evidence="1" type="ORF">CNEO_42309</name>
</gene>
<dbReference type="Proteomes" id="UP001189143">
    <property type="component" value="Unassembled WGS sequence"/>
</dbReference>
<reference evidence="1" key="1">
    <citation type="submission" date="2021-10" db="EMBL/GenBank/DDBJ databases">
        <authorList>
            <person name="Mesa V."/>
        </authorList>
    </citation>
    <scope>NUCLEOTIDE SEQUENCE</scope>
    <source>
        <strain evidence="1">CC3_PB</strain>
    </source>
</reference>
<comment type="caution">
    <text evidence="1">The sequence shown here is derived from an EMBL/GenBank/DDBJ whole genome shotgun (WGS) entry which is preliminary data.</text>
</comment>
<reference evidence="2" key="2">
    <citation type="submission" date="2022-10" db="EMBL/GenBank/DDBJ databases">
        <authorList>
            <person name="Aires J."/>
            <person name="Mesa V."/>
        </authorList>
    </citation>
    <scope>NUCLEOTIDE SEQUENCE</scope>
    <source>
        <strain evidence="2">Clostridium neonatale JD116</strain>
    </source>
</reference>
<evidence type="ECO:0000313" key="1">
    <source>
        <dbReference type="EMBL" id="CAG9706224.1"/>
    </source>
</evidence>
<name>A0AA86JHL6_9CLOT</name>
<organism evidence="1 3">
    <name type="scientific">Clostridium neonatale</name>
    <dbReference type="NCBI Taxonomy" id="137838"/>
    <lineage>
        <taxon>Bacteria</taxon>
        <taxon>Bacillati</taxon>
        <taxon>Bacillota</taxon>
        <taxon>Clostridia</taxon>
        <taxon>Eubacteriales</taxon>
        <taxon>Clostridiaceae</taxon>
        <taxon>Clostridium</taxon>
    </lineage>
</organism>
<dbReference type="Proteomes" id="UP000789738">
    <property type="component" value="Unassembled WGS sequence"/>
</dbReference>
<sequence length="76" mass="9155">MVVEYYQLSVVEAMFRKLEKKLMKTSNMLTLRIHTAELILEFISKIKKSLALKESFMLSFLCFLEFFKSYWTIVIY</sequence>
<evidence type="ECO:0000313" key="2">
    <source>
        <dbReference type="EMBL" id="CAI3648984.1"/>
    </source>
</evidence>
<dbReference type="AlphaFoldDB" id="A0AA86JHL6"/>
<dbReference type="EMBL" id="CAMTCP010000251">
    <property type="protein sequence ID" value="CAI3648984.1"/>
    <property type="molecule type" value="Genomic_DNA"/>
</dbReference>
<proteinExistence type="predicted"/>
<dbReference type="EMBL" id="CAKJVE010000004">
    <property type="protein sequence ID" value="CAG9706224.1"/>
    <property type="molecule type" value="Genomic_DNA"/>
</dbReference>
<evidence type="ECO:0000313" key="3">
    <source>
        <dbReference type="Proteomes" id="UP000789738"/>
    </source>
</evidence>